<protein>
    <submittedName>
        <fullName evidence="2">Uncharacterized protein</fullName>
    </submittedName>
</protein>
<accession>A0A5B7D3S9</accession>
<reference evidence="2 3" key="1">
    <citation type="submission" date="2019-05" db="EMBL/GenBank/DDBJ databases">
        <title>Another draft genome of Portunus trituberculatus and its Hox gene families provides insights of decapod evolution.</title>
        <authorList>
            <person name="Jeong J.-H."/>
            <person name="Song I."/>
            <person name="Kim S."/>
            <person name="Choi T."/>
            <person name="Kim D."/>
            <person name="Ryu S."/>
            <person name="Kim W."/>
        </authorList>
    </citation>
    <scope>NUCLEOTIDE SEQUENCE [LARGE SCALE GENOMIC DNA]</scope>
    <source>
        <tissue evidence="2">Muscle</tissue>
    </source>
</reference>
<dbReference type="EMBL" id="VSRR010000464">
    <property type="protein sequence ID" value="MPC15921.1"/>
    <property type="molecule type" value="Genomic_DNA"/>
</dbReference>
<evidence type="ECO:0000313" key="3">
    <source>
        <dbReference type="Proteomes" id="UP000324222"/>
    </source>
</evidence>
<evidence type="ECO:0000313" key="2">
    <source>
        <dbReference type="EMBL" id="MPC15921.1"/>
    </source>
</evidence>
<name>A0A5B7D3S9_PORTR</name>
<gene>
    <name evidence="2" type="ORF">E2C01_008726</name>
</gene>
<dbReference type="AlphaFoldDB" id="A0A5B7D3S9"/>
<evidence type="ECO:0000256" key="1">
    <source>
        <dbReference type="SAM" id="MobiDB-lite"/>
    </source>
</evidence>
<sequence length="74" mass="7494">MEITGKNQEVDWSPASISPLTGLDVLVAGERASGASSAGVTAFITIPRSPAVPSEDVQALSGHALGHTLPDAKL</sequence>
<feature type="region of interest" description="Disordered" evidence="1">
    <location>
        <begin position="55"/>
        <end position="74"/>
    </location>
</feature>
<comment type="caution">
    <text evidence="2">The sequence shown here is derived from an EMBL/GenBank/DDBJ whole genome shotgun (WGS) entry which is preliminary data.</text>
</comment>
<proteinExistence type="predicted"/>
<dbReference type="Proteomes" id="UP000324222">
    <property type="component" value="Unassembled WGS sequence"/>
</dbReference>
<keyword evidence="3" id="KW-1185">Reference proteome</keyword>
<organism evidence="2 3">
    <name type="scientific">Portunus trituberculatus</name>
    <name type="common">Swimming crab</name>
    <name type="synonym">Neptunus trituberculatus</name>
    <dbReference type="NCBI Taxonomy" id="210409"/>
    <lineage>
        <taxon>Eukaryota</taxon>
        <taxon>Metazoa</taxon>
        <taxon>Ecdysozoa</taxon>
        <taxon>Arthropoda</taxon>
        <taxon>Crustacea</taxon>
        <taxon>Multicrustacea</taxon>
        <taxon>Malacostraca</taxon>
        <taxon>Eumalacostraca</taxon>
        <taxon>Eucarida</taxon>
        <taxon>Decapoda</taxon>
        <taxon>Pleocyemata</taxon>
        <taxon>Brachyura</taxon>
        <taxon>Eubrachyura</taxon>
        <taxon>Portunoidea</taxon>
        <taxon>Portunidae</taxon>
        <taxon>Portuninae</taxon>
        <taxon>Portunus</taxon>
    </lineage>
</organism>